<dbReference type="SMART" id="SM00458">
    <property type="entry name" value="RICIN"/>
    <property type="match status" value="1"/>
</dbReference>
<evidence type="ECO:0000256" key="3">
    <source>
        <dbReference type="SAM" id="SignalP"/>
    </source>
</evidence>
<name>A0A7W8E746_9BACT</name>
<accession>A0A7W8E746</accession>
<dbReference type="GO" id="GO:0008810">
    <property type="term" value="F:cellulase activity"/>
    <property type="evidence" value="ECO:0007669"/>
    <property type="project" value="InterPro"/>
</dbReference>
<comment type="caution">
    <text evidence="5">The sequence shown here is derived from an EMBL/GenBank/DDBJ whole genome shotgun (WGS) entry which is preliminary data.</text>
</comment>
<dbReference type="Proteomes" id="UP000584867">
    <property type="component" value="Unassembled WGS sequence"/>
</dbReference>
<dbReference type="InterPro" id="IPR035992">
    <property type="entry name" value="Ricin_B-like_lectins"/>
</dbReference>
<dbReference type="SUPFAM" id="SSF49899">
    <property type="entry name" value="Concanavalin A-like lectins/glucanases"/>
    <property type="match status" value="1"/>
</dbReference>
<evidence type="ECO:0000259" key="4">
    <source>
        <dbReference type="SMART" id="SM00458"/>
    </source>
</evidence>
<evidence type="ECO:0000256" key="2">
    <source>
        <dbReference type="RuleBase" id="RU361163"/>
    </source>
</evidence>
<evidence type="ECO:0000313" key="5">
    <source>
        <dbReference type="EMBL" id="MBB5061923.1"/>
    </source>
</evidence>
<dbReference type="InterPro" id="IPR002594">
    <property type="entry name" value="GH12"/>
</dbReference>
<dbReference type="AlphaFoldDB" id="A0A7W8E746"/>
<keyword evidence="3" id="KW-0732">Signal</keyword>
<dbReference type="InterPro" id="IPR013320">
    <property type="entry name" value="ConA-like_dom_sf"/>
</dbReference>
<keyword evidence="2" id="KW-0624">Polysaccharide degradation</keyword>
<evidence type="ECO:0000256" key="1">
    <source>
        <dbReference type="ARBA" id="ARBA00005519"/>
    </source>
</evidence>
<reference evidence="5 6" key="1">
    <citation type="submission" date="2020-08" db="EMBL/GenBank/DDBJ databases">
        <title>Genomic Encyclopedia of Type Strains, Phase IV (KMG-V): Genome sequencing to study the core and pangenomes of soil and plant-associated prokaryotes.</title>
        <authorList>
            <person name="Whitman W."/>
        </authorList>
    </citation>
    <scope>NUCLEOTIDE SEQUENCE [LARGE SCALE GENOMIC DNA]</scope>
    <source>
        <strain evidence="5 6">X5P3</strain>
    </source>
</reference>
<proteinExistence type="inferred from homology"/>
<evidence type="ECO:0000313" key="6">
    <source>
        <dbReference type="Proteomes" id="UP000584867"/>
    </source>
</evidence>
<feature type="signal peptide" evidence="3">
    <location>
        <begin position="1"/>
        <end position="29"/>
    </location>
</feature>
<dbReference type="PANTHER" id="PTHR34002:SF9">
    <property type="entry name" value="XYLOGLUCAN-SPECIFIC ENDO-BETA-1,4-GLUCANASE A"/>
    <property type="match status" value="1"/>
</dbReference>
<dbReference type="Gene3D" id="2.60.120.180">
    <property type="match status" value="1"/>
</dbReference>
<keyword evidence="2" id="KW-0326">Glycosidase</keyword>
<keyword evidence="2" id="KW-0119">Carbohydrate metabolism</keyword>
<dbReference type="PROSITE" id="PS50231">
    <property type="entry name" value="RICIN_B_LECTIN"/>
    <property type="match status" value="1"/>
</dbReference>
<dbReference type="SUPFAM" id="SSF50370">
    <property type="entry name" value="Ricin B-like lectins"/>
    <property type="match status" value="1"/>
</dbReference>
<comment type="similarity">
    <text evidence="1 2">Belongs to the glycosyl hydrolase 12 (cellulase H) family.</text>
</comment>
<dbReference type="GO" id="GO:0000272">
    <property type="term" value="P:polysaccharide catabolic process"/>
    <property type="evidence" value="ECO:0007669"/>
    <property type="project" value="UniProtKB-KW"/>
</dbReference>
<dbReference type="RefSeq" id="WP_184252452.1">
    <property type="nucleotide sequence ID" value="NZ_JACHIO010000001.1"/>
</dbReference>
<feature type="domain" description="Ricin B lectin" evidence="4">
    <location>
        <begin position="295"/>
        <end position="438"/>
    </location>
</feature>
<dbReference type="Pfam" id="PF14200">
    <property type="entry name" value="RicinB_lectin_2"/>
    <property type="match status" value="1"/>
</dbReference>
<dbReference type="EMBL" id="JACHIO010000001">
    <property type="protein sequence ID" value="MBB5061923.1"/>
    <property type="molecule type" value="Genomic_DNA"/>
</dbReference>
<dbReference type="InterPro" id="IPR013319">
    <property type="entry name" value="GH11/12"/>
</dbReference>
<sequence>MKKQSVLGILVTVFAFAVFFMGTARSASAQQICGNNSSGPLGNVNQYIFGGDQWNAAFSSTNQCETITNSTATPPSGPSMVYSGSAFNDTTGTPADYPDFLYGCFHGACSQNTQLPIQVSALSNWSITSGETVVEPSGDNNDVAYDIWFNTGTTAPSNQNTTGTELMIWVQHNGGAGPIGCCSPVATITTGGHTWSVYTGLNTGNCNCSGPVGAQVISFVNNDGDGPTNGTTYSLNLVPFFEEALALGQIQSSWYLTTIEFGTEIWVGGPGIQVNNFWVNVAAGSSGGGSTITTGTPYNIINQNSGSCVDATNSGTANGTTVQQWACGSGTFSTQPNQQWEFEPAGNGDYYVENVNAPSETWNVVNSGTTSGSLMQLWTYAGNPNEVWEAVSMGNGYYEFVGEGSGLCLDTPAASTANGVQLQIYTCNGTGAQLFKLVAP</sequence>
<dbReference type="CDD" id="cd00161">
    <property type="entry name" value="beta-trefoil_Ricin-like"/>
    <property type="match status" value="1"/>
</dbReference>
<protein>
    <recommendedName>
        <fullName evidence="4">Ricin B lectin domain-containing protein</fullName>
    </recommendedName>
</protein>
<dbReference type="Pfam" id="PF01670">
    <property type="entry name" value="Glyco_hydro_12"/>
    <property type="match status" value="1"/>
</dbReference>
<organism evidence="5 6">
    <name type="scientific">Granulicella mallensis</name>
    <dbReference type="NCBI Taxonomy" id="940614"/>
    <lineage>
        <taxon>Bacteria</taxon>
        <taxon>Pseudomonadati</taxon>
        <taxon>Acidobacteriota</taxon>
        <taxon>Terriglobia</taxon>
        <taxon>Terriglobales</taxon>
        <taxon>Acidobacteriaceae</taxon>
        <taxon>Granulicella</taxon>
    </lineage>
</organism>
<feature type="chain" id="PRO_5031491198" description="Ricin B lectin domain-containing protein" evidence="3">
    <location>
        <begin position="30"/>
        <end position="440"/>
    </location>
</feature>
<gene>
    <name evidence="5" type="ORF">HDF15_000248</name>
</gene>
<dbReference type="Gene3D" id="2.80.10.50">
    <property type="match status" value="1"/>
</dbReference>
<keyword evidence="2" id="KW-0378">Hydrolase</keyword>
<dbReference type="PANTHER" id="PTHR34002">
    <property type="entry name" value="BLR1656 PROTEIN"/>
    <property type="match status" value="1"/>
</dbReference>
<dbReference type="InterPro" id="IPR000772">
    <property type="entry name" value="Ricin_B_lectin"/>
</dbReference>